<dbReference type="InterPro" id="IPR003848">
    <property type="entry name" value="DUF218"/>
</dbReference>
<dbReference type="GO" id="GO:0000270">
    <property type="term" value="P:peptidoglycan metabolic process"/>
    <property type="evidence" value="ECO:0007669"/>
    <property type="project" value="TreeGrafter"/>
</dbReference>
<dbReference type="OrthoDB" id="4822551at2"/>
<dbReference type="Gene3D" id="3.40.50.620">
    <property type="entry name" value="HUPs"/>
    <property type="match status" value="1"/>
</dbReference>
<dbReference type="InterPro" id="IPR014729">
    <property type="entry name" value="Rossmann-like_a/b/a_fold"/>
</dbReference>
<feature type="domain" description="VanZ-like" evidence="3">
    <location>
        <begin position="49"/>
        <end position="181"/>
    </location>
</feature>
<dbReference type="PANTHER" id="PTHR30336:SF4">
    <property type="entry name" value="ENVELOPE BIOGENESIS FACTOR ELYC"/>
    <property type="match status" value="1"/>
</dbReference>
<keyword evidence="5" id="KW-1185">Reference proteome</keyword>
<feature type="transmembrane region" description="Helical" evidence="1">
    <location>
        <begin position="242"/>
        <end position="269"/>
    </location>
</feature>
<dbReference type="CDD" id="cd06259">
    <property type="entry name" value="YdcF-like"/>
    <property type="match status" value="1"/>
</dbReference>
<feature type="transmembrane region" description="Helical" evidence="1">
    <location>
        <begin position="164"/>
        <end position="184"/>
    </location>
</feature>
<dbReference type="EMBL" id="SDWT01000001">
    <property type="protein sequence ID" value="RYB93660.1"/>
    <property type="molecule type" value="Genomic_DNA"/>
</dbReference>
<feature type="transmembrane region" description="Helical" evidence="1">
    <location>
        <begin position="129"/>
        <end position="152"/>
    </location>
</feature>
<proteinExistence type="predicted"/>
<dbReference type="GO" id="GO:0005886">
    <property type="term" value="C:plasma membrane"/>
    <property type="evidence" value="ECO:0007669"/>
    <property type="project" value="TreeGrafter"/>
</dbReference>
<evidence type="ECO:0000256" key="1">
    <source>
        <dbReference type="SAM" id="Phobius"/>
    </source>
</evidence>
<feature type="transmembrane region" description="Helical" evidence="1">
    <location>
        <begin position="41"/>
        <end position="62"/>
    </location>
</feature>
<feature type="transmembrane region" description="Helical" evidence="1">
    <location>
        <begin position="290"/>
        <end position="311"/>
    </location>
</feature>
<keyword evidence="1" id="KW-0472">Membrane</keyword>
<name>A0A4Q2RWS5_9ACTN</name>
<evidence type="ECO:0000259" key="3">
    <source>
        <dbReference type="Pfam" id="PF04892"/>
    </source>
</evidence>
<feature type="transmembrane region" description="Helical" evidence="1">
    <location>
        <begin position="400"/>
        <end position="418"/>
    </location>
</feature>
<dbReference type="Proteomes" id="UP000294071">
    <property type="component" value="Unassembled WGS sequence"/>
</dbReference>
<feature type="transmembrane region" description="Helical" evidence="1">
    <location>
        <begin position="323"/>
        <end position="349"/>
    </location>
</feature>
<evidence type="ECO:0000313" key="5">
    <source>
        <dbReference type="Proteomes" id="UP000294071"/>
    </source>
</evidence>
<keyword evidence="1" id="KW-1133">Transmembrane helix</keyword>
<feature type="transmembrane region" description="Helical" evidence="1">
    <location>
        <begin position="370"/>
        <end position="394"/>
    </location>
</feature>
<dbReference type="InterPro" id="IPR051599">
    <property type="entry name" value="Cell_Envelope_Assoc"/>
</dbReference>
<evidence type="ECO:0008006" key="6">
    <source>
        <dbReference type="Google" id="ProtNLM"/>
    </source>
</evidence>
<feature type="transmembrane region" description="Helical" evidence="1">
    <location>
        <begin position="6"/>
        <end position="29"/>
    </location>
</feature>
<comment type="caution">
    <text evidence="4">The sequence shown here is derived from an EMBL/GenBank/DDBJ whole genome shotgun (WGS) entry which is preliminary data.</text>
</comment>
<gene>
    <name evidence="4" type="ORF">EUA93_04390</name>
</gene>
<feature type="transmembrane region" description="Helical" evidence="1">
    <location>
        <begin position="204"/>
        <end position="230"/>
    </location>
</feature>
<dbReference type="InterPro" id="IPR006976">
    <property type="entry name" value="VanZ-like"/>
</dbReference>
<evidence type="ECO:0000313" key="4">
    <source>
        <dbReference type="EMBL" id="RYB93660.1"/>
    </source>
</evidence>
<feature type="domain" description="DUF218" evidence="2">
    <location>
        <begin position="504"/>
        <end position="650"/>
    </location>
</feature>
<protein>
    <recommendedName>
        <fullName evidence="6">DUF218 domain-containing protein</fullName>
    </recommendedName>
</protein>
<sequence>MQGFDASTILAIGLGLALVPVLTIPYVAWSYRHGVTGLGHAAICVAGAVYAMTLWTFTIVPLPTRSELSCTSPPTPQLVPFASLTYVDWSAGAALLTDPMLVQIVRNIVLFVPLGMLLRHLFGWRTRTIGLVGLGTSLLIETTQLTGNWWIYPCAYRLADVDDLISNTSGALVGVLLAPLLARIPGQEVSDARRAVAVRPRRRLVGMLVDWLSVQIASTTLVVVIFVVAAQLGHDLDPATDAITAACTAGSAIVLLLVVPLVGGSGTLGQRLAFLRTVRPDATRPRAGQWLVRFLTGAGGYFVADALARAFSVPGVMPLARAWLVVSALAVLLLSTRGISGYASGLVVVDSRSRVRPQVVRVADVDPRRLSSAVLALAGATYVVGAGLVALSALAPRVGVAAVVLAVVVLVLTTLVATGHVLRAGILLARREGFRPANALGLAAVAGVVTLLVSLVLAVVTGWGWLAALTAAGLAATGYLGFLFTAFLVFGQLYARRDPDAGMDAVVVLGSRVFGDRVPPLLRSRIDRALEVVAAERAAGRDPVLVMSGGQGADETVPEAVAMASYAVSVGADADRLLTETGSRTTQENLLMTRELLREQGLGTELVVATNDFHAFRAAIIARELDVDAQVVGSATASYYFPSAVLREFVAVLSRSPRTHATVLGLLVVTAAGLGWLLGR</sequence>
<dbReference type="PANTHER" id="PTHR30336">
    <property type="entry name" value="INNER MEMBRANE PROTEIN, PROBABLE PERMEASE"/>
    <property type="match status" value="1"/>
</dbReference>
<evidence type="ECO:0000259" key="2">
    <source>
        <dbReference type="Pfam" id="PF02698"/>
    </source>
</evidence>
<feature type="transmembrane region" description="Helical" evidence="1">
    <location>
        <begin position="466"/>
        <end position="490"/>
    </location>
</feature>
<dbReference type="GO" id="GO:0043164">
    <property type="term" value="P:Gram-negative-bacterium-type cell wall biogenesis"/>
    <property type="evidence" value="ECO:0007669"/>
    <property type="project" value="TreeGrafter"/>
</dbReference>
<feature type="transmembrane region" description="Helical" evidence="1">
    <location>
        <begin position="439"/>
        <end position="460"/>
    </location>
</feature>
<accession>A0A4Q2RWS5</accession>
<feature type="transmembrane region" description="Helical" evidence="1">
    <location>
        <begin position="661"/>
        <end position="679"/>
    </location>
</feature>
<reference evidence="4 5" key="1">
    <citation type="submission" date="2019-01" db="EMBL/GenBank/DDBJ databases">
        <title>Novel species of Nocardioides.</title>
        <authorList>
            <person name="Liu Q."/>
            <person name="Xin Y.-H."/>
        </authorList>
    </citation>
    <scope>NUCLEOTIDE SEQUENCE [LARGE SCALE GENOMIC DNA]</scope>
    <source>
        <strain evidence="4 5">CGMCC 4.6882</strain>
    </source>
</reference>
<dbReference type="Pfam" id="PF02698">
    <property type="entry name" value="DUF218"/>
    <property type="match status" value="1"/>
</dbReference>
<keyword evidence="1" id="KW-0812">Transmembrane</keyword>
<feature type="transmembrane region" description="Helical" evidence="1">
    <location>
        <begin position="104"/>
        <end position="122"/>
    </location>
</feature>
<organism evidence="4 5">
    <name type="scientific">Nocardioides oleivorans</name>
    <dbReference type="NCBI Taxonomy" id="273676"/>
    <lineage>
        <taxon>Bacteria</taxon>
        <taxon>Bacillati</taxon>
        <taxon>Actinomycetota</taxon>
        <taxon>Actinomycetes</taxon>
        <taxon>Propionibacteriales</taxon>
        <taxon>Nocardioidaceae</taxon>
        <taxon>Nocardioides</taxon>
    </lineage>
</organism>
<dbReference type="AlphaFoldDB" id="A0A4Q2RWS5"/>
<dbReference type="Pfam" id="PF04892">
    <property type="entry name" value="VanZ"/>
    <property type="match status" value="1"/>
</dbReference>
<dbReference type="RefSeq" id="WP_129399018.1">
    <property type="nucleotide sequence ID" value="NZ_SDWT01000001.1"/>
</dbReference>